<keyword evidence="2" id="KW-0540">Nuclease</keyword>
<sequence>MIEQYSSEWFSKRMGKLTSSTIYNLMTEPKLKSEAGQLSATTKEYLTSKLAERLTGVQREFTSNATNHGLELENEAIKFYEGKTGNKVNPSGYIEKISGLYGGTPDGLIEGGGIIQIKCPYQYSNHINNGVIEGQEYFKKNYKQYYWQCQSDMIVTESEFCDYVSYCPQIADNLKMFIFRIEANITDMELLLSKIQMAGEYLNNLYNKISNE</sequence>
<dbReference type="Pfam" id="PF09588">
    <property type="entry name" value="YqaJ"/>
    <property type="match status" value="1"/>
</dbReference>
<evidence type="ECO:0000313" key="2">
    <source>
        <dbReference type="EMBL" id="CAB4204110.1"/>
    </source>
</evidence>
<dbReference type="InterPro" id="IPR051703">
    <property type="entry name" value="NF-kappa-B_Signaling_Reg"/>
</dbReference>
<dbReference type="PANTHER" id="PTHR46609">
    <property type="entry name" value="EXONUCLEASE, PHAGE-TYPE/RECB, C-TERMINAL DOMAIN-CONTAINING PROTEIN"/>
    <property type="match status" value="1"/>
</dbReference>
<reference evidence="2" key="1">
    <citation type="submission" date="2020-05" db="EMBL/GenBank/DDBJ databases">
        <authorList>
            <person name="Chiriac C."/>
            <person name="Salcher M."/>
            <person name="Ghai R."/>
            <person name="Kavagutti S V."/>
        </authorList>
    </citation>
    <scope>NUCLEOTIDE SEQUENCE</scope>
</reference>
<dbReference type="Gene3D" id="3.90.320.10">
    <property type="match status" value="1"/>
</dbReference>
<accession>A0A6J5S6G1</accession>
<dbReference type="GO" id="GO:0004519">
    <property type="term" value="F:endonuclease activity"/>
    <property type="evidence" value="ECO:0007669"/>
    <property type="project" value="UniProtKB-KW"/>
</dbReference>
<protein>
    <submittedName>
        <fullName evidence="2">Phage_rel_nuc, putative phage-type endonuclease</fullName>
    </submittedName>
</protein>
<dbReference type="SUPFAM" id="SSF52980">
    <property type="entry name" value="Restriction endonuclease-like"/>
    <property type="match status" value="1"/>
</dbReference>
<evidence type="ECO:0000259" key="1">
    <source>
        <dbReference type="Pfam" id="PF09588"/>
    </source>
</evidence>
<dbReference type="EMBL" id="LR797341">
    <property type="protein sequence ID" value="CAB4204110.1"/>
    <property type="molecule type" value="Genomic_DNA"/>
</dbReference>
<keyword evidence="2" id="KW-0255">Endonuclease</keyword>
<dbReference type="InterPro" id="IPR019080">
    <property type="entry name" value="YqaJ_viral_recombinase"/>
</dbReference>
<dbReference type="PANTHER" id="PTHR46609:SF8">
    <property type="entry name" value="YQAJ VIRAL RECOMBINASE DOMAIN-CONTAINING PROTEIN"/>
    <property type="match status" value="1"/>
</dbReference>
<name>A0A6J5S6G1_9CAUD</name>
<dbReference type="CDD" id="cd22343">
    <property type="entry name" value="PDDEXK_lambda_exonuclease-like"/>
    <property type="match status" value="1"/>
</dbReference>
<feature type="domain" description="YqaJ viral recombinase" evidence="1">
    <location>
        <begin position="8"/>
        <end position="158"/>
    </location>
</feature>
<organism evidence="2">
    <name type="scientific">uncultured Caudovirales phage</name>
    <dbReference type="NCBI Taxonomy" id="2100421"/>
    <lineage>
        <taxon>Viruses</taxon>
        <taxon>Duplodnaviria</taxon>
        <taxon>Heunggongvirae</taxon>
        <taxon>Uroviricota</taxon>
        <taxon>Caudoviricetes</taxon>
        <taxon>Peduoviridae</taxon>
        <taxon>Maltschvirus</taxon>
        <taxon>Maltschvirus maltsch</taxon>
    </lineage>
</organism>
<dbReference type="InterPro" id="IPR011335">
    <property type="entry name" value="Restrct_endonuc-II-like"/>
</dbReference>
<dbReference type="InterPro" id="IPR011604">
    <property type="entry name" value="PDDEXK-like_dom_sf"/>
</dbReference>
<keyword evidence="2" id="KW-0378">Hydrolase</keyword>
<gene>
    <name evidence="2" type="ORF">UFOVP1384_27</name>
</gene>
<proteinExistence type="predicted"/>